<evidence type="ECO:0000313" key="1">
    <source>
        <dbReference type="EMBL" id="RMH93268.1"/>
    </source>
</evidence>
<dbReference type="EMBL" id="RFFN01000015">
    <property type="protein sequence ID" value="RMH93268.1"/>
    <property type="molecule type" value="Genomic_DNA"/>
</dbReference>
<accession>A0ABX9UN15</accession>
<evidence type="ECO:0000313" key="2">
    <source>
        <dbReference type="Proteomes" id="UP000279228"/>
    </source>
</evidence>
<protein>
    <submittedName>
        <fullName evidence="1">Uncharacterized protein</fullName>
    </submittedName>
</protein>
<gene>
    <name evidence="1" type="ORF">EA798_20400</name>
</gene>
<reference evidence="1 2" key="1">
    <citation type="submission" date="2018-10" db="EMBL/GenBank/DDBJ databases">
        <title>Pseudomonas songnenensis NEAU-ST5-5(T) genome.</title>
        <authorList>
            <person name="Pengp J."/>
            <person name="Liu Z.-P."/>
        </authorList>
    </citation>
    <scope>NUCLEOTIDE SEQUENCE [LARGE SCALE GENOMIC DNA]</scope>
    <source>
        <strain evidence="1 2">NEAU-ST5-5</strain>
    </source>
</reference>
<keyword evidence="2" id="KW-1185">Reference proteome</keyword>
<comment type="caution">
    <text evidence="1">The sequence shown here is derived from an EMBL/GenBank/DDBJ whole genome shotgun (WGS) entry which is preliminary data.</text>
</comment>
<sequence length="103" mass="11419">MNIDWSGMITAEQKAEQARLARVPQIVTMRQARQAMLYSGILAQVDALIAAMPGEEGESARIDWSHARDVKRDWPLIGALGPQLGLTEQQIDDLFIYAATIPQ</sequence>
<name>A0ABX9UN15_9PSED</name>
<proteinExistence type="predicted"/>
<dbReference type="Proteomes" id="UP000279228">
    <property type="component" value="Unassembled WGS sequence"/>
</dbReference>
<dbReference type="RefSeq" id="WP_122100113.1">
    <property type="nucleotide sequence ID" value="NZ_JAMOHS010000028.1"/>
</dbReference>
<organism evidence="1 2">
    <name type="scientific">Pseudomonas songnenensis</name>
    <dbReference type="NCBI Taxonomy" id="1176259"/>
    <lineage>
        <taxon>Bacteria</taxon>
        <taxon>Pseudomonadati</taxon>
        <taxon>Pseudomonadota</taxon>
        <taxon>Gammaproteobacteria</taxon>
        <taxon>Pseudomonadales</taxon>
        <taxon>Pseudomonadaceae</taxon>
        <taxon>Pseudomonas</taxon>
    </lineage>
</organism>